<evidence type="ECO:0000259" key="6">
    <source>
        <dbReference type="PROSITE" id="PS00799"/>
    </source>
</evidence>
<feature type="domain" description="Granulins" evidence="6">
    <location>
        <begin position="39"/>
        <end position="52"/>
    </location>
</feature>
<dbReference type="GO" id="GO:0005576">
    <property type="term" value="C:extracellular region"/>
    <property type="evidence" value="ECO:0007669"/>
    <property type="project" value="UniProtKB-SubCell"/>
</dbReference>
<dbReference type="InterPro" id="IPR000118">
    <property type="entry name" value="Granulin"/>
</dbReference>
<keyword evidence="4" id="KW-1015">Disulfide bond</keyword>
<keyword evidence="5" id="KW-0732">Signal</keyword>
<sequence>MVSVMYIILVKTVCADNTTCCKNAAGGWSCCPLPEAVCCVDLVHCCPKGKRCNLVTRRLRPLLCKYESTACSSG</sequence>
<evidence type="ECO:0000256" key="1">
    <source>
        <dbReference type="ARBA" id="ARBA00004613"/>
    </source>
</evidence>
<reference evidence="7" key="1">
    <citation type="submission" date="2025-08" db="UniProtKB">
        <authorList>
            <consortium name="Ensembl"/>
        </authorList>
    </citation>
    <scope>IDENTIFICATION</scope>
</reference>
<feature type="signal peptide" evidence="5">
    <location>
        <begin position="1"/>
        <end position="15"/>
    </location>
</feature>
<keyword evidence="3" id="KW-0964">Secreted</keyword>
<dbReference type="PROSITE" id="PS00799">
    <property type="entry name" value="GRANULINS"/>
    <property type="match status" value="1"/>
</dbReference>
<dbReference type="GeneTree" id="ENSGT00470000042293"/>
<dbReference type="InterPro" id="IPR037277">
    <property type="entry name" value="Granulin_sf"/>
</dbReference>
<dbReference type="Ensembl" id="ENSCLMT00005000510.1">
    <property type="protein sequence ID" value="ENSCLMP00005000488.1"/>
    <property type="gene ID" value="ENSCLMG00005000329.1"/>
</dbReference>
<evidence type="ECO:0000256" key="5">
    <source>
        <dbReference type="SAM" id="SignalP"/>
    </source>
</evidence>
<dbReference type="PANTHER" id="PTHR12274:SF3">
    <property type="entry name" value="PROGRANULIN"/>
    <property type="match status" value="1"/>
</dbReference>
<evidence type="ECO:0000256" key="2">
    <source>
        <dbReference type="ARBA" id="ARBA00010093"/>
    </source>
</evidence>
<proteinExistence type="inferred from homology"/>
<name>A0A8C2WGF4_CYCLU</name>
<evidence type="ECO:0000256" key="3">
    <source>
        <dbReference type="ARBA" id="ARBA00022525"/>
    </source>
</evidence>
<evidence type="ECO:0000256" key="4">
    <source>
        <dbReference type="ARBA" id="ARBA00023157"/>
    </source>
</evidence>
<feature type="chain" id="PRO_5034743378" evidence="5">
    <location>
        <begin position="16"/>
        <end position="74"/>
    </location>
</feature>
<dbReference type="Pfam" id="PF00396">
    <property type="entry name" value="Granulin"/>
    <property type="match status" value="1"/>
</dbReference>
<dbReference type="SMART" id="SM00277">
    <property type="entry name" value="GRAN"/>
    <property type="match status" value="1"/>
</dbReference>
<protein>
    <submittedName>
        <fullName evidence="7">Granulin a</fullName>
    </submittedName>
</protein>
<dbReference type="InterPro" id="IPR039036">
    <property type="entry name" value="Granulin_fam"/>
</dbReference>
<accession>A0A8C2WGF4</accession>
<evidence type="ECO:0000313" key="7">
    <source>
        <dbReference type="Ensembl" id="ENSCLMP00005000488.1"/>
    </source>
</evidence>
<dbReference type="AlphaFoldDB" id="A0A8C2WGF4"/>
<organism evidence="7 8">
    <name type="scientific">Cyclopterus lumpus</name>
    <name type="common">Lumpsucker</name>
    <dbReference type="NCBI Taxonomy" id="8103"/>
    <lineage>
        <taxon>Eukaryota</taxon>
        <taxon>Metazoa</taxon>
        <taxon>Chordata</taxon>
        <taxon>Craniata</taxon>
        <taxon>Vertebrata</taxon>
        <taxon>Euteleostomi</taxon>
        <taxon>Actinopterygii</taxon>
        <taxon>Neopterygii</taxon>
        <taxon>Teleostei</taxon>
        <taxon>Neoteleostei</taxon>
        <taxon>Acanthomorphata</taxon>
        <taxon>Eupercaria</taxon>
        <taxon>Perciformes</taxon>
        <taxon>Cottioidei</taxon>
        <taxon>Cottales</taxon>
        <taxon>Cyclopteridae</taxon>
        <taxon>Cyclopterus</taxon>
    </lineage>
</organism>
<dbReference type="Proteomes" id="UP000694565">
    <property type="component" value="Unplaced"/>
</dbReference>
<comment type="similarity">
    <text evidence="2">Belongs to the granulin family.</text>
</comment>
<keyword evidence="8" id="KW-1185">Reference proteome</keyword>
<comment type="subcellular location">
    <subcellularLocation>
        <location evidence="1">Secreted</location>
    </subcellularLocation>
</comment>
<dbReference type="PANTHER" id="PTHR12274">
    <property type="entry name" value="GRANULIN"/>
    <property type="match status" value="1"/>
</dbReference>
<evidence type="ECO:0000313" key="8">
    <source>
        <dbReference type="Proteomes" id="UP000694565"/>
    </source>
</evidence>
<reference evidence="7" key="2">
    <citation type="submission" date="2025-09" db="UniProtKB">
        <authorList>
            <consortium name="Ensembl"/>
        </authorList>
    </citation>
    <scope>IDENTIFICATION</scope>
</reference>
<dbReference type="SUPFAM" id="SSF57277">
    <property type="entry name" value="Granulin repeat"/>
    <property type="match status" value="1"/>
</dbReference>
<dbReference type="Gene3D" id="2.10.25.160">
    <property type="entry name" value="Granulin"/>
    <property type="match status" value="1"/>
</dbReference>